<dbReference type="STRING" id="240427.AYR62_15125"/>
<dbReference type="InterPro" id="IPR036390">
    <property type="entry name" value="WH_DNA-bd_sf"/>
</dbReference>
<dbReference type="InterPro" id="IPR000847">
    <property type="entry name" value="LysR_HTH_N"/>
</dbReference>
<feature type="domain" description="HTH lysR-type" evidence="5">
    <location>
        <begin position="1"/>
        <end position="58"/>
    </location>
</feature>
<dbReference type="OrthoDB" id="9803735at2"/>
<dbReference type="EMBL" id="CP014924">
    <property type="protein sequence ID" value="ANZ66263.1"/>
    <property type="molecule type" value="Genomic_DNA"/>
</dbReference>
<evidence type="ECO:0000313" key="6">
    <source>
        <dbReference type="EMBL" id="ANZ66263.1"/>
    </source>
</evidence>
<evidence type="ECO:0000313" key="7">
    <source>
        <dbReference type="Proteomes" id="UP000093267"/>
    </source>
</evidence>
<dbReference type="Proteomes" id="UP000093267">
    <property type="component" value="Chromosome"/>
</dbReference>
<dbReference type="InterPro" id="IPR050950">
    <property type="entry name" value="HTH-type_LysR_regulators"/>
</dbReference>
<reference evidence="6 7" key="1">
    <citation type="submission" date="2016-03" db="EMBL/GenBank/DDBJ databases">
        <title>Pediococcus and Lactobacillus from brewery environment - whole genome sequencing and assembly.</title>
        <authorList>
            <person name="Behr J."/>
            <person name="Geissler A.J."/>
            <person name="Vogel R.F."/>
        </authorList>
    </citation>
    <scope>NUCLEOTIDE SEQUENCE [LARGE SCALE GENOMIC DNA]</scope>
    <source>
        <strain evidence="6 7">TMW 1.1995</strain>
    </source>
</reference>
<dbReference type="GO" id="GO:0003677">
    <property type="term" value="F:DNA binding"/>
    <property type="evidence" value="ECO:0007669"/>
    <property type="project" value="UniProtKB-KW"/>
</dbReference>
<dbReference type="Pfam" id="PF03466">
    <property type="entry name" value="LysR_substrate"/>
    <property type="match status" value="1"/>
</dbReference>
<dbReference type="Gene3D" id="1.10.10.10">
    <property type="entry name" value="Winged helix-like DNA-binding domain superfamily/Winged helix DNA-binding domain"/>
    <property type="match status" value="1"/>
</dbReference>
<dbReference type="InterPro" id="IPR036388">
    <property type="entry name" value="WH-like_DNA-bd_sf"/>
</dbReference>
<evidence type="ECO:0000256" key="4">
    <source>
        <dbReference type="ARBA" id="ARBA00023163"/>
    </source>
</evidence>
<dbReference type="PROSITE" id="PS50931">
    <property type="entry name" value="HTH_LYSR"/>
    <property type="match status" value="1"/>
</dbReference>
<accession>A0A1B2IW49</accession>
<dbReference type="GO" id="GO:0005829">
    <property type="term" value="C:cytosol"/>
    <property type="evidence" value="ECO:0007669"/>
    <property type="project" value="TreeGrafter"/>
</dbReference>
<evidence type="ECO:0000256" key="1">
    <source>
        <dbReference type="ARBA" id="ARBA00009437"/>
    </source>
</evidence>
<protein>
    <submittedName>
        <fullName evidence="6">LysR family transcriptional regulator</fullName>
    </submittedName>
</protein>
<keyword evidence="7" id="KW-1185">Reference proteome</keyword>
<dbReference type="Gene3D" id="3.40.190.290">
    <property type="match status" value="1"/>
</dbReference>
<keyword evidence="4" id="KW-0804">Transcription</keyword>
<dbReference type="CDD" id="cd08434">
    <property type="entry name" value="PBP2_GltC_like"/>
    <property type="match status" value="1"/>
</dbReference>
<dbReference type="PRINTS" id="PR00039">
    <property type="entry name" value="HTHLYSR"/>
</dbReference>
<dbReference type="SUPFAM" id="SSF46785">
    <property type="entry name" value="Winged helix' DNA-binding domain"/>
    <property type="match status" value="1"/>
</dbReference>
<organism evidence="6 7">
    <name type="scientific">Secundilactobacillus paracollinoides</name>
    <dbReference type="NCBI Taxonomy" id="240427"/>
    <lineage>
        <taxon>Bacteria</taxon>
        <taxon>Bacillati</taxon>
        <taxon>Bacillota</taxon>
        <taxon>Bacilli</taxon>
        <taxon>Lactobacillales</taxon>
        <taxon>Lactobacillaceae</taxon>
        <taxon>Secundilactobacillus</taxon>
    </lineage>
</organism>
<name>A0A1B2IW49_9LACO</name>
<comment type="similarity">
    <text evidence="1">Belongs to the LysR transcriptional regulatory family.</text>
</comment>
<keyword evidence="2" id="KW-0805">Transcription regulation</keyword>
<dbReference type="SUPFAM" id="SSF53850">
    <property type="entry name" value="Periplasmic binding protein-like II"/>
    <property type="match status" value="1"/>
</dbReference>
<dbReference type="GO" id="GO:0003700">
    <property type="term" value="F:DNA-binding transcription factor activity"/>
    <property type="evidence" value="ECO:0007669"/>
    <property type="project" value="InterPro"/>
</dbReference>
<sequence length="309" mass="35187">MNLRHLQFFRELAKTQHMSKAAENLGISQPSLSYAIKKLEAEVGVPLFEPDGRNIKLTQIGKIYLSYIDNSLDSLSQGNAIVRQLTNPDQGHVNLGFTYTMGQRLVPELMTHFKAQKENQKISFDLGQNTTPQLLQDLYNDKYDVVLASYSEFFNEQEADNVFQFIPIVKQAIRVAIPVDHPLATKDKIYFKDLEKYPIILFSKNSGLRPLIDKIIASSGIKPNVLYEIEEDYTIAGFVANGVGIAIMPNLPLLNQDRVLLRPIEDNTTSHDLYLITKQNHFVTPSVHRFHNFVRSYCRQTFASAKQLI</sequence>
<dbReference type="PANTHER" id="PTHR30419">
    <property type="entry name" value="HTH-TYPE TRANSCRIPTIONAL REGULATOR YBHD"/>
    <property type="match status" value="1"/>
</dbReference>
<dbReference type="Pfam" id="PF00126">
    <property type="entry name" value="HTH_1"/>
    <property type="match status" value="1"/>
</dbReference>
<dbReference type="PANTHER" id="PTHR30419:SF28">
    <property type="entry name" value="HTH-TYPE TRANSCRIPTIONAL REGULATOR BSDA"/>
    <property type="match status" value="1"/>
</dbReference>
<keyword evidence="3" id="KW-0238">DNA-binding</keyword>
<proteinExistence type="inferred from homology"/>
<dbReference type="AlphaFoldDB" id="A0A1B2IW49"/>
<dbReference type="InterPro" id="IPR005119">
    <property type="entry name" value="LysR_subst-bd"/>
</dbReference>
<dbReference type="FunFam" id="1.10.10.10:FF:000001">
    <property type="entry name" value="LysR family transcriptional regulator"/>
    <property type="match status" value="1"/>
</dbReference>
<evidence type="ECO:0000256" key="2">
    <source>
        <dbReference type="ARBA" id="ARBA00023015"/>
    </source>
</evidence>
<gene>
    <name evidence="6" type="ORF">AYR63_03350</name>
</gene>
<evidence type="ECO:0000256" key="3">
    <source>
        <dbReference type="ARBA" id="ARBA00023125"/>
    </source>
</evidence>
<evidence type="ECO:0000259" key="5">
    <source>
        <dbReference type="PROSITE" id="PS50931"/>
    </source>
</evidence>
<dbReference type="RefSeq" id="WP_065901616.1">
    <property type="nucleotide sequence ID" value="NZ_CP014912.1"/>
</dbReference>